<name>A0A2N0Q7M7_9GLOM</name>
<reference evidence="1 2" key="2">
    <citation type="submission" date="2017-09" db="EMBL/GenBank/DDBJ databases">
        <title>Extensive intraspecific genome diversity in a model arbuscular mycorrhizal fungus.</title>
        <authorList>
            <person name="Chen E.C."/>
            <person name="Morin E."/>
            <person name="Beaudet D."/>
            <person name="Noel J."/>
            <person name="Ndikumana S."/>
            <person name="Charron P."/>
            <person name="St-Onge C."/>
            <person name="Giorgi J."/>
            <person name="Grigoriev I.V."/>
            <person name="Roux C."/>
            <person name="Martin F.M."/>
            <person name="Corradi N."/>
        </authorList>
    </citation>
    <scope>NUCLEOTIDE SEQUENCE [LARGE SCALE GENOMIC DNA]</scope>
    <source>
        <strain evidence="1 2">A5</strain>
    </source>
</reference>
<dbReference type="VEuPathDB" id="FungiDB:RhiirFUN_025681"/>
<organism evidence="1 2">
    <name type="scientific">Rhizophagus irregularis</name>
    <dbReference type="NCBI Taxonomy" id="588596"/>
    <lineage>
        <taxon>Eukaryota</taxon>
        <taxon>Fungi</taxon>
        <taxon>Fungi incertae sedis</taxon>
        <taxon>Mucoromycota</taxon>
        <taxon>Glomeromycotina</taxon>
        <taxon>Glomeromycetes</taxon>
        <taxon>Glomerales</taxon>
        <taxon>Glomeraceae</taxon>
        <taxon>Rhizophagus</taxon>
    </lineage>
</organism>
<dbReference type="SUPFAM" id="SSF56672">
    <property type="entry name" value="DNA/RNA polymerases"/>
    <property type="match status" value="1"/>
</dbReference>
<dbReference type="PANTHER" id="PTHR31511:SF12">
    <property type="entry name" value="RHO TERMINATION FACTOR N-TERMINAL DOMAIN-CONTAINING PROTEIN"/>
    <property type="match status" value="1"/>
</dbReference>
<dbReference type="InterPro" id="IPR043502">
    <property type="entry name" value="DNA/RNA_pol_sf"/>
</dbReference>
<protein>
    <recommendedName>
        <fullName evidence="3">DNA-directed DNA polymerase</fullName>
    </recommendedName>
</protein>
<dbReference type="PANTHER" id="PTHR31511">
    <property type="entry name" value="PROTEIN CBG23764"/>
    <property type="match status" value="1"/>
</dbReference>
<comment type="caution">
    <text evidence="1">The sequence shown here is derived from an EMBL/GenBank/DDBJ whole genome shotgun (WGS) entry which is preliminary data.</text>
</comment>
<dbReference type="VEuPathDB" id="FungiDB:FUN_020929"/>
<reference evidence="1 2" key="1">
    <citation type="submission" date="2016-04" db="EMBL/GenBank/DDBJ databases">
        <title>Genome analyses suggest a sexual origin of heterokaryosis in a supposedly ancient asexual fungus.</title>
        <authorList>
            <person name="Ropars J."/>
            <person name="Sedzielewska K."/>
            <person name="Noel J."/>
            <person name="Charron P."/>
            <person name="Farinelli L."/>
            <person name="Marton T."/>
            <person name="Kruger M."/>
            <person name="Pelin A."/>
            <person name="Brachmann A."/>
            <person name="Corradi N."/>
        </authorList>
    </citation>
    <scope>NUCLEOTIDE SEQUENCE [LARGE SCALE GENOMIC DNA]</scope>
    <source>
        <strain evidence="1 2">A5</strain>
    </source>
</reference>
<dbReference type="AlphaFoldDB" id="A0A2N0Q7M7"/>
<dbReference type="Proteomes" id="UP000232722">
    <property type="component" value="Unassembled WGS sequence"/>
</dbReference>
<gene>
    <name evidence="1" type="ORF">RhiirA5_408592</name>
</gene>
<evidence type="ECO:0000313" key="1">
    <source>
        <dbReference type="EMBL" id="PKC15090.1"/>
    </source>
</evidence>
<dbReference type="EMBL" id="LLXJ01000102">
    <property type="protein sequence ID" value="PKC15090.1"/>
    <property type="molecule type" value="Genomic_DNA"/>
</dbReference>
<accession>A0A2N0Q7M7</accession>
<dbReference type="VEuPathDB" id="FungiDB:RhiirA1_449870"/>
<proteinExistence type="predicted"/>
<evidence type="ECO:0008006" key="3">
    <source>
        <dbReference type="Google" id="ProtNLM"/>
    </source>
</evidence>
<sequence>MSYTIHWMDTGKIWGHGPNATEEFVKRMDIEKRYFPYEYIDSHEKFKETSIPPIEKFLGVLKRKITQKDYKHAEKVLNEFKCKNLEEYHDLSENRTFTDMEMHDFAEKARRGGITMACRRYFRANNPKCKNFYMRSPKTWLSYVDANNLYGWAMSQYLPIGDPGNNKKVLDTILKKRNDASRGYYVQLECHFPSQTHNYLQDLPPTVENIKTVHSVLVKRICWLCEEIAKRNEYIRTIAIMLFPNEDSYRKRIIRYREWYVNKIELLENVENLYNLYYELSKEEQITEEDIGNIRTGSKDLYNVLGQSWLTVHEAIINLCRSEISLYGMSIPFIDEEELYSDKDLYYEFRELLTKKYFRGGNDHKLHDSLSESSESSVSSVSSVICDIPRKNK</sequence>
<dbReference type="VEuPathDB" id="FungiDB:FUN_022348"/>
<evidence type="ECO:0000313" key="2">
    <source>
        <dbReference type="Proteomes" id="UP000232722"/>
    </source>
</evidence>